<evidence type="ECO:0000259" key="6">
    <source>
        <dbReference type="SMART" id="SM00724"/>
    </source>
</evidence>
<feature type="transmembrane region" description="Helical" evidence="5">
    <location>
        <begin position="157"/>
        <end position="180"/>
    </location>
</feature>
<feature type="transmembrane region" description="Helical" evidence="5">
    <location>
        <begin position="118"/>
        <end position="137"/>
    </location>
</feature>
<dbReference type="Proteomes" id="UP000235220">
    <property type="component" value="Chromosome 11"/>
</dbReference>
<evidence type="ECO:0000256" key="4">
    <source>
        <dbReference type="ARBA" id="ARBA00023136"/>
    </source>
</evidence>
<dbReference type="SMART" id="SM00724">
    <property type="entry name" value="TLC"/>
    <property type="match status" value="1"/>
</dbReference>
<feature type="domain" description="TLC" evidence="6">
    <location>
        <begin position="2"/>
        <end position="187"/>
    </location>
</feature>
<reference evidence="8" key="1">
    <citation type="submission" date="2025-08" db="UniProtKB">
        <authorList>
            <consortium name="RefSeq"/>
        </authorList>
    </citation>
    <scope>IDENTIFICATION</scope>
    <source>
        <tissue evidence="8">Leaves</tissue>
    </source>
</reference>
<dbReference type="RefSeq" id="XP_018851090.1">
    <property type="nucleotide sequence ID" value="XM_018995545.2"/>
</dbReference>
<keyword evidence="7" id="KW-1185">Reference proteome</keyword>
<evidence type="ECO:0000256" key="3">
    <source>
        <dbReference type="ARBA" id="ARBA00022989"/>
    </source>
</evidence>
<sequence>MVRFCPLPSSSKESPFCISEHRAPENPRVIDYNIAYFLMDLLHFIVFNPKDLLFIANHLATLFVFLTCRYLISHGAYAILVLLIHAEVTSACQNTWMLANAQKNDVVFAAKLYDLMSTLFYTVYSIVKGLMVLYFVYKMFAFYASGATKSVIPKWVWVSWIAIILTDVSVSILWVSNIWAEFCRERTGKLDKKIR</sequence>
<dbReference type="InParanoid" id="A0A2I4H4K8"/>
<dbReference type="STRING" id="51240.A0A2I4H4K8"/>
<gene>
    <name evidence="8" type="primary">LOC109013460</name>
</gene>
<name>A0A2I4H4K8_JUGRE</name>
<keyword evidence="2 5" id="KW-0812">Transmembrane</keyword>
<organism evidence="7 8">
    <name type="scientific">Juglans regia</name>
    <name type="common">English walnut</name>
    <dbReference type="NCBI Taxonomy" id="51240"/>
    <lineage>
        <taxon>Eukaryota</taxon>
        <taxon>Viridiplantae</taxon>
        <taxon>Streptophyta</taxon>
        <taxon>Embryophyta</taxon>
        <taxon>Tracheophyta</taxon>
        <taxon>Spermatophyta</taxon>
        <taxon>Magnoliopsida</taxon>
        <taxon>eudicotyledons</taxon>
        <taxon>Gunneridae</taxon>
        <taxon>Pentapetalae</taxon>
        <taxon>rosids</taxon>
        <taxon>fabids</taxon>
        <taxon>Fagales</taxon>
        <taxon>Juglandaceae</taxon>
        <taxon>Juglans</taxon>
    </lineage>
</organism>
<dbReference type="KEGG" id="jre:109013460"/>
<evidence type="ECO:0000313" key="7">
    <source>
        <dbReference type="Proteomes" id="UP000235220"/>
    </source>
</evidence>
<feature type="transmembrane region" description="Helical" evidence="5">
    <location>
        <begin position="29"/>
        <end position="46"/>
    </location>
</feature>
<keyword evidence="3 5" id="KW-1133">Transmembrane helix</keyword>
<dbReference type="InterPro" id="IPR040327">
    <property type="entry name" value="At5g14285-like"/>
</dbReference>
<dbReference type="OrthoDB" id="204175at2759"/>
<dbReference type="PANTHER" id="PTHR31766">
    <property type="entry name" value="GLABROUS1 ENHANCER-BINDING PROTEIN-LIKE 2"/>
    <property type="match status" value="1"/>
</dbReference>
<keyword evidence="4 5" id="KW-0472">Membrane</keyword>
<protein>
    <submittedName>
        <fullName evidence="8">TLC domain-containing protein At5g14285-like</fullName>
    </submittedName>
</protein>
<evidence type="ECO:0000256" key="5">
    <source>
        <dbReference type="SAM" id="Phobius"/>
    </source>
</evidence>
<comment type="subcellular location">
    <subcellularLocation>
        <location evidence="1">Membrane</location>
        <topology evidence="1">Multi-pass membrane protein</topology>
    </subcellularLocation>
</comment>
<dbReference type="Pfam" id="PF03798">
    <property type="entry name" value="TRAM_LAG1_CLN8"/>
    <property type="match status" value="1"/>
</dbReference>
<evidence type="ECO:0000256" key="2">
    <source>
        <dbReference type="ARBA" id="ARBA00022692"/>
    </source>
</evidence>
<dbReference type="AlphaFoldDB" id="A0A2I4H4K8"/>
<proteinExistence type="predicted"/>
<dbReference type="InterPro" id="IPR006634">
    <property type="entry name" value="TLC-dom"/>
</dbReference>
<accession>A0A2I4H4K8</accession>
<dbReference type="PANTHER" id="PTHR31766:SF2">
    <property type="entry name" value="GLABROUS1 ENHANCER-BINDING PROTEIN-LIKE 2"/>
    <property type="match status" value="1"/>
</dbReference>
<evidence type="ECO:0000313" key="8">
    <source>
        <dbReference type="RefSeq" id="XP_018851090.1"/>
    </source>
</evidence>
<dbReference type="GeneID" id="109013460"/>
<dbReference type="GO" id="GO:0016020">
    <property type="term" value="C:membrane"/>
    <property type="evidence" value="ECO:0007669"/>
    <property type="project" value="UniProtKB-SubCell"/>
</dbReference>
<evidence type="ECO:0000256" key="1">
    <source>
        <dbReference type="ARBA" id="ARBA00004141"/>
    </source>
</evidence>